<evidence type="ECO:0000313" key="1">
    <source>
        <dbReference type="EMBL" id="QBD78741.1"/>
    </source>
</evidence>
<dbReference type="RefSeq" id="WP_129889794.1">
    <property type="nucleotide sequence ID" value="NZ_CP035758.1"/>
</dbReference>
<dbReference type="KEGG" id="kbs:EPA93_23250"/>
<accession>A0A4V0YZ75</accession>
<proteinExistence type="predicted"/>
<gene>
    <name evidence="1" type="ORF">EPA93_23250</name>
</gene>
<dbReference type="Proteomes" id="UP000290365">
    <property type="component" value="Chromosome"/>
</dbReference>
<sequence>MSEITEIRKRIEENYEAAWRALHAPAMVASHTIISQKLSQVQTYHEELAKLMGEEQAHEIVLSIGAKAQQTVVTALATKPTLRQVLTESHIQADRLALVAGTGASIEYLAEIGVPIAEKHANALLRALSQLTHKTYTLNDVAIKIASMPGG</sequence>
<dbReference type="AlphaFoldDB" id="A0A4V0YZ75"/>
<organism evidence="1 2">
    <name type="scientific">Ktedonosporobacter rubrisoli</name>
    <dbReference type="NCBI Taxonomy" id="2509675"/>
    <lineage>
        <taxon>Bacteria</taxon>
        <taxon>Bacillati</taxon>
        <taxon>Chloroflexota</taxon>
        <taxon>Ktedonobacteria</taxon>
        <taxon>Ktedonobacterales</taxon>
        <taxon>Ktedonosporobacteraceae</taxon>
        <taxon>Ktedonosporobacter</taxon>
    </lineage>
</organism>
<evidence type="ECO:0000313" key="2">
    <source>
        <dbReference type="Proteomes" id="UP000290365"/>
    </source>
</evidence>
<keyword evidence="2" id="KW-1185">Reference proteome</keyword>
<name>A0A4V0YZ75_KTERU</name>
<protein>
    <submittedName>
        <fullName evidence="1">Uncharacterized protein</fullName>
    </submittedName>
</protein>
<reference evidence="1 2" key="1">
    <citation type="submission" date="2019-01" db="EMBL/GenBank/DDBJ databases">
        <title>Ktedonosporobacter rubrisoli SCAWS-G2.</title>
        <authorList>
            <person name="Huang Y."/>
            <person name="Yan B."/>
        </authorList>
    </citation>
    <scope>NUCLEOTIDE SEQUENCE [LARGE SCALE GENOMIC DNA]</scope>
    <source>
        <strain evidence="1 2">SCAWS-G2</strain>
    </source>
</reference>
<dbReference type="EMBL" id="CP035758">
    <property type="protein sequence ID" value="QBD78741.1"/>
    <property type="molecule type" value="Genomic_DNA"/>
</dbReference>